<dbReference type="AlphaFoldDB" id="K2S5E2"/>
<comment type="caution">
    <text evidence="2">The sequence shown here is derived from an EMBL/GenBank/DDBJ whole genome shotgun (WGS) entry which is preliminary data.</text>
</comment>
<evidence type="ECO:0000313" key="2">
    <source>
        <dbReference type="EMBL" id="EKG17774.1"/>
    </source>
</evidence>
<organism evidence="2 3">
    <name type="scientific">Macrophomina phaseolina (strain MS6)</name>
    <name type="common">Charcoal rot fungus</name>
    <dbReference type="NCBI Taxonomy" id="1126212"/>
    <lineage>
        <taxon>Eukaryota</taxon>
        <taxon>Fungi</taxon>
        <taxon>Dikarya</taxon>
        <taxon>Ascomycota</taxon>
        <taxon>Pezizomycotina</taxon>
        <taxon>Dothideomycetes</taxon>
        <taxon>Dothideomycetes incertae sedis</taxon>
        <taxon>Botryosphaeriales</taxon>
        <taxon>Botryosphaeriaceae</taxon>
        <taxon>Macrophomina</taxon>
    </lineage>
</organism>
<dbReference type="VEuPathDB" id="FungiDB:MPH_04989"/>
<evidence type="ECO:0000313" key="3">
    <source>
        <dbReference type="Proteomes" id="UP000007129"/>
    </source>
</evidence>
<feature type="region of interest" description="Disordered" evidence="1">
    <location>
        <begin position="128"/>
        <end position="147"/>
    </location>
</feature>
<dbReference type="InParanoid" id="K2S5E2"/>
<accession>K2S5E2</accession>
<dbReference type="HOGENOM" id="CLU_1768442_0_0_1"/>
<dbReference type="EMBL" id="AHHD01000225">
    <property type="protein sequence ID" value="EKG17774.1"/>
    <property type="molecule type" value="Genomic_DNA"/>
</dbReference>
<proteinExistence type="predicted"/>
<evidence type="ECO:0000256" key="1">
    <source>
        <dbReference type="SAM" id="MobiDB-lite"/>
    </source>
</evidence>
<gene>
    <name evidence="2" type="ORF">MPH_04989</name>
</gene>
<dbReference type="Proteomes" id="UP000007129">
    <property type="component" value="Unassembled WGS sequence"/>
</dbReference>
<protein>
    <submittedName>
        <fullName evidence="2">Uncharacterized protein</fullName>
    </submittedName>
</protein>
<sequence>MMLGQVSAGSPDFLRTRSSLSVFPRRQCFVELLAWGTSPTRTCWFEKKKNEFHTGYFDGMVRDEHVVTPGSAANVAVAGQMPLLLSPDGTPFHKFSNTSAERLVVGVRVSGNREVGCFLLRADSTEADRASEPQFGKKNHQGRNASA</sequence>
<reference evidence="2 3" key="1">
    <citation type="journal article" date="2012" name="BMC Genomics">
        <title>Tools to kill: Genome of one of the most destructive plant pathogenic fungi Macrophomina phaseolina.</title>
        <authorList>
            <person name="Islam M.S."/>
            <person name="Haque M.S."/>
            <person name="Islam M.M."/>
            <person name="Emdad E.M."/>
            <person name="Halim A."/>
            <person name="Hossen Q.M.M."/>
            <person name="Hossain M.Z."/>
            <person name="Ahmed B."/>
            <person name="Rahim S."/>
            <person name="Rahman M.S."/>
            <person name="Alam M.M."/>
            <person name="Hou S."/>
            <person name="Wan X."/>
            <person name="Saito J.A."/>
            <person name="Alam M."/>
        </authorList>
    </citation>
    <scope>NUCLEOTIDE SEQUENCE [LARGE SCALE GENOMIC DNA]</scope>
    <source>
        <strain evidence="2 3">MS6</strain>
    </source>
</reference>
<name>K2S5E2_MACPH</name>